<dbReference type="PANTHER" id="PTHR31509">
    <property type="entry name" value="BPS1-LIKE PROTEIN"/>
    <property type="match status" value="1"/>
</dbReference>
<dbReference type="InterPro" id="IPR004320">
    <property type="entry name" value="BPS1_pln"/>
</dbReference>
<proteinExistence type="predicted"/>
<sequence>MRPTILRSLLGSPAVTPLPIRSPFDQQVSAEIDSLQGATESTYTTATWLLQALDASIATQKIALDSLANVTNCRDSDHKAIDKYLDDHSIEMLDACSNLLEKIEIIRKYLESLRVVSHLLDGQVKPSAMALGRAQDVLESCEAMQRKVLSQKLARGASSSASTTMVASHESELGEILSGSNAVALTACRFLGLALSFKSNRWLPTTVMQSRRPPMSLWLISLQELQKQVKVECEKHKRSSSSMMTLTELRVTVMAARDLRGQIKSGKLNKLGPAVEEMKRSCGELEEGIDVLEGRVKELCKNLIYVRMALLGILSQA</sequence>
<dbReference type="GO" id="GO:0048367">
    <property type="term" value="P:shoot system development"/>
    <property type="evidence" value="ECO:0007669"/>
    <property type="project" value="InterPro"/>
</dbReference>
<dbReference type="EMBL" id="OIVN01005404">
    <property type="protein sequence ID" value="SPD22304.1"/>
    <property type="molecule type" value="Genomic_DNA"/>
</dbReference>
<organism evidence="1">
    <name type="scientific">Fagus sylvatica</name>
    <name type="common">Beechnut</name>
    <dbReference type="NCBI Taxonomy" id="28930"/>
    <lineage>
        <taxon>Eukaryota</taxon>
        <taxon>Viridiplantae</taxon>
        <taxon>Streptophyta</taxon>
        <taxon>Embryophyta</taxon>
        <taxon>Tracheophyta</taxon>
        <taxon>Spermatophyta</taxon>
        <taxon>Magnoliopsida</taxon>
        <taxon>eudicotyledons</taxon>
        <taxon>Gunneridae</taxon>
        <taxon>Pentapetalae</taxon>
        <taxon>rosids</taxon>
        <taxon>fabids</taxon>
        <taxon>Fagales</taxon>
        <taxon>Fagaceae</taxon>
        <taxon>Fagus</taxon>
    </lineage>
</organism>
<name>A0A2N9GPY2_FAGSY</name>
<dbReference type="Pfam" id="PF03087">
    <property type="entry name" value="BPS1"/>
    <property type="match status" value="1"/>
</dbReference>
<dbReference type="GO" id="GO:0048364">
    <property type="term" value="P:root development"/>
    <property type="evidence" value="ECO:0007669"/>
    <property type="project" value="InterPro"/>
</dbReference>
<dbReference type="EMBL" id="OIVN01002544">
    <property type="protein sequence ID" value="SPD04506.1"/>
    <property type="molecule type" value="Genomic_DNA"/>
</dbReference>
<accession>A0A2N9GPY2</accession>
<evidence type="ECO:0000313" key="1">
    <source>
        <dbReference type="EMBL" id="SPD04506.1"/>
    </source>
</evidence>
<reference evidence="1" key="1">
    <citation type="submission" date="2018-02" db="EMBL/GenBank/DDBJ databases">
        <authorList>
            <person name="Cohen D.B."/>
            <person name="Kent A.D."/>
        </authorList>
    </citation>
    <scope>NUCLEOTIDE SEQUENCE</scope>
</reference>
<protein>
    <submittedName>
        <fullName evidence="1">Uncharacterized protein</fullName>
    </submittedName>
</protein>
<gene>
    <name evidence="1" type="ORF">FSB_LOCUS32388</name>
    <name evidence="2" type="ORF">FSB_LOCUS50186</name>
</gene>
<dbReference type="AlphaFoldDB" id="A0A2N9GPY2"/>
<evidence type="ECO:0000313" key="2">
    <source>
        <dbReference type="EMBL" id="SPD22304.1"/>
    </source>
</evidence>